<protein>
    <submittedName>
        <fullName evidence="1">Uncharacterized protein</fullName>
    </submittedName>
</protein>
<keyword evidence="2" id="KW-1185">Reference proteome</keyword>
<evidence type="ECO:0000313" key="2">
    <source>
        <dbReference type="Proteomes" id="UP001259587"/>
    </source>
</evidence>
<gene>
    <name evidence="1" type="ORF">J2W83_001464</name>
</gene>
<dbReference type="EMBL" id="JAVDTH010000006">
    <property type="protein sequence ID" value="MDR6711869.1"/>
    <property type="molecule type" value="Genomic_DNA"/>
</dbReference>
<comment type="caution">
    <text evidence="1">The sequence shown here is derived from an EMBL/GenBank/DDBJ whole genome shotgun (WGS) entry which is preliminary data.</text>
</comment>
<proteinExistence type="predicted"/>
<name>A0ACC6K081_9PSED</name>
<reference evidence="1" key="1">
    <citation type="submission" date="2023-07" db="EMBL/GenBank/DDBJ databases">
        <title>Sorghum-associated microbial communities from plants grown in Nebraska, USA.</title>
        <authorList>
            <person name="Schachtman D."/>
        </authorList>
    </citation>
    <scope>NUCLEOTIDE SEQUENCE</scope>
    <source>
        <strain evidence="1">BE56</strain>
    </source>
</reference>
<dbReference type="Proteomes" id="UP001259587">
    <property type="component" value="Unassembled WGS sequence"/>
</dbReference>
<evidence type="ECO:0000313" key="1">
    <source>
        <dbReference type="EMBL" id="MDR6711869.1"/>
    </source>
</evidence>
<accession>A0ACC6K081</accession>
<organism evidence="1 2">
    <name type="scientific">Pseudomonas hunanensis</name>
    <dbReference type="NCBI Taxonomy" id="1247546"/>
    <lineage>
        <taxon>Bacteria</taxon>
        <taxon>Pseudomonadati</taxon>
        <taxon>Pseudomonadota</taxon>
        <taxon>Gammaproteobacteria</taxon>
        <taxon>Pseudomonadales</taxon>
        <taxon>Pseudomonadaceae</taxon>
        <taxon>Pseudomonas</taxon>
    </lineage>
</organism>
<sequence>MKRVIQNLALGGSMVLVMGCTALGKSESFTFTSDLPPDFTFEVTAEYVPATGETCSVPGGRNTHVGFNKNGKEYRSSIDIVLYRTVSGCPLMLNLVEVKLRGIIARSEERSYTAYDYARFAVRPELMERSKGIFSAAGESEFSGQCQWLFRTIGPDRYITKILSCRKTDTQGNVTKSIPFAAYTLDQLPGKTVRLKIKLADEEKPGWGDTWVKVPGGWKRCMGESFEDQSAYCNGNYKDFSFFRMLDGRVCTIYPGCTENKGVAP</sequence>